<dbReference type="RefSeq" id="WP_394412863.1">
    <property type="nucleotide sequence ID" value="NZ_JBIGIC010000008.1"/>
</dbReference>
<proteinExistence type="predicted"/>
<protein>
    <submittedName>
        <fullName evidence="1">Uncharacterized protein</fullName>
    </submittedName>
</protein>
<comment type="caution">
    <text evidence="1">The sequence shown here is derived from an EMBL/GenBank/DDBJ whole genome shotgun (WGS) entry which is preliminary data.</text>
</comment>
<dbReference type="Proteomes" id="UP001606134">
    <property type="component" value="Unassembled WGS sequence"/>
</dbReference>
<sequence length="111" mass="12486">MSNLPVSLDDLDFAFETPADSDIGEPVDGYEYDLVLSEDVMCFDASDMARSAPHEGVLVMLHSKLDENELLELWMRLEVTKIEAATPSCGQAARPNRRSRRVIDQRQLALF</sequence>
<keyword evidence="2" id="KW-1185">Reference proteome</keyword>
<gene>
    <name evidence="1" type="ORF">ACG04R_16455</name>
</gene>
<name>A0ABW7HEE0_9BURK</name>
<organism evidence="1 2">
    <name type="scientific">Pelomonas candidula</name>
    <dbReference type="NCBI Taxonomy" id="3299025"/>
    <lineage>
        <taxon>Bacteria</taxon>
        <taxon>Pseudomonadati</taxon>
        <taxon>Pseudomonadota</taxon>
        <taxon>Betaproteobacteria</taxon>
        <taxon>Burkholderiales</taxon>
        <taxon>Sphaerotilaceae</taxon>
        <taxon>Roseateles</taxon>
    </lineage>
</organism>
<dbReference type="EMBL" id="JBIGIC010000008">
    <property type="protein sequence ID" value="MFG6488280.1"/>
    <property type="molecule type" value="Genomic_DNA"/>
</dbReference>
<accession>A0ABW7HEE0</accession>
<evidence type="ECO:0000313" key="2">
    <source>
        <dbReference type="Proteomes" id="UP001606134"/>
    </source>
</evidence>
<reference evidence="1 2" key="1">
    <citation type="submission" date="2024-08" db="EMBL/GenBank/DDBJ databases">
        <authorList>
            <person name="Lu H."/>
        </authorList>
    </citation>
    <scope>NUCLEOTIDE SEQUENCE [LARGE SCALE GENOMIC DNA]</scope>
    <source>
        <strain evidence="1 2">BYS78W</strain>
    </source>
</reference>
<evidence type="ECO:0000313" key="1">
    <source>
        <dbReference type="EMBL" id="MFG6488280.1"/>
    </source>
</evidence>